<dbReference type="Pfam" id="PF01425">
    <property type="entry name" value="Amidase"/>
    <property type="match status" value="1"/>
</dbReference>
<reference evidence="6" key="1">
    <citation type="submission" date="2018-10" db="EMBL/GenBank/DDBJ databases">
        <title>Transcriptome assembly of Aceria tosichella (Wheat curl mite) Type 2.</title>
        <authorList>
            <person name="Scully E.D."/>
            <person name="Geib S.M."/>
            <person name="Palmer N.A."/>
            <person name="Gupta A.K."/>
            <person name="Sarath G."/>
            <person name="Tatineni S."/>
        </authorList>
    </citation>
    <scope>NUCLEOTIDE SEQUENCE</scope>
    <source>
        <strain evidence="6">LincolnNE</strain>
    </source>
</reference>
<accession>A0A6G1SJ97</accession>
<evidence type="ECO:0000313" key="6">
    <source>
        <dbReference type="EMBL" id="MDE49980.1"/>
    </source>
</evidence>
<dbReference type="Gene3D" id="3.90.1300.10">
    <property type="entry name" value="Amidase signature (AS) domain"/>
    <property type="match status" value="1"/>
</dbReference>
<feature type="domain" description="Amidase" evidence="4">
    <location>
        <begin position="71"/>
        <end position="513"/>
    </location>
</feature>
<keyword evidence="3" id="KW-0472">Membrane</keyword>
<feature type="active site" description="Charge relay system" evidence="2">
    <location>
        <position position="208"/>
    </location>
</feature>
<organism evidence="6">
    <name type="scientific">Aceria tosichella</name>
    <name type="common">wheat curl mite</name>
    <dbReference type="NCBI Taxonomy" id="561515"/>
    <lineage>
        <taxon>Eukaryota</taxon>
        <taxon>Metazoa</taxon>
        <taxon>Ecdysozoa</taxon>
        <taxon>Arthropoda</taxon>
        <taxon>Chelicerata</taxon>
        <taxon>Arachnida</taxon>
        <taxon>Acari</taxon>
        <taxon>Acariformes</taxon>
        <taxon>Trombidiformes</taxon>
        <taxon>Prostigmata</taxon>
        <taxon>Eupodina</taxon>
        <taxon>Eriophyoidea</taxon>
        <taxon>Eriophyidae</taxon>
        <taxon>Eriophyinae</taxon>
        <taxon>Aceriini</taxon>
        <taxon>Aceria</taxon>
    </lineage>
</organism>
<feature type="transmembrane region" description="Helical" evidence="3">
    <location>
        <begin position="12"/>
        <end position="34"/>
    </location>
</feature>
<dbReference type="InterPro" id="IPR023631">
    <property type="entry name" value="Amidase_dom"/>
</dbReference>
<gene>
    <name evidence="6" type="primary">FAAH2_4</name>
    <name evidence="5" type="synonym">FAAH2_6</name>
    <name evidence="6" type="ORF">g.18460</name>
    <name evidence="5" type="ORF">g.18465</name>
</gene>
<dbReference type="SUPFAM" id="SSF75304">
    <property type="entry name" value="Amidase signature (AS) enzymes"/>
    <property type="match status" value="1"/>
</dbReference>
<evidence type="ECO:0000256" key="1">
    <source>
        <dbReference type="ARBA" id="ARBA00009199"/>
    </source>
</evidence>
<evidence type="ECO:0000259" key="4">
    <source>
        <dbReference type="Pfam" id="PF01425"/>
    </source>
</evidence>
<dbReference type="EMBL" id="GGYP01004014">
    <property type="protein sequence ID" value="MDE48785.1"/>
    <property type="molecule type" value="Transcribed_RNA"/>
</dbReference>
<feature type="active site" description="Charge relay system" evidence="2">
    <location>
        <position position="133"/>
    </location>
</feature>
<sequence length="534" mass="58199">MTIVKSMKKIVIYVASRCLCKILEALAFILFILFNRPKRSAIPPIVDRNLVTPAVKLSQQMRDGQLTSEQVVQSFIKRIKSVNPIINAVVFDRFEKALDEAREIDRRIAAARAGNGDTSILKMPLVGVPVSVKETIAIEGHPYTGGLKARKLTRAAKNADAVDLLQKNGLIPIALTNIPELAMWWDSNNPVYGATNNPYDLSRIPGGSSGGEAALLASAGSVVGIGSDIAGSIRIPANFCGVFGHKPTPKIVSTEGMFPYCNGEREMLLGLGPMTRYACDLVPMLKVLAGPKVDQLKLDEPVDMSSLKLYYIEDLNDPLASRCNTDIIKGMHSAITYLVDKFKISAEKVYFDEFKFGFLLWSAEADKEPNLPKMAQEFKGGPGNGELSPCVELFKKMFCVSDHTFNSIVAVALEGFSPRYGSRANKMLSEKAAQLRKKFNDIVGDNGILLIPTHPEPAPPHETTAAKVFNVTYTSATTVLQAPITQVPLGLSNEGLPYGVQVFAKPLNDRLTLAVAKELEQFTGGWSAPCRIDL</sequence>
<dbReference type="PROSITE" id="PS00571">
    <property type="entry name" value="AMIDASES"/>
    <property type="match status" value="1"/>
</dbReference>
<dbReference type="InterPro" id="IPR020556">
    <property type="entry name" value="Amidase_CS"/>
</dbReference>
<proteinExistence type="inferred from homology"/>
<dbReference type="PANTHER" id="PTHR43372">
    <property type="entry name" value="FATTY-ACID AMIDE HYDROLASE"/>
    <property type="match status" value="1"/>
</dbReference>
<dbReference type="PIRSF" id="PIRSF001221">
    <property type="entry name" value="Amidase_fungi"/>
    <property type="match status" value="1"/>
</dbReference>
<comment type="similarity">
    <text evidence="1">Belongs to the amidase family.</text>
</comment>
<dbReference type="GO" id="GO:0012505">
    <property type="term" value="C:endomembrane system"/>
    <property type="evidence" value="ECO:0007669"/>
    <property type="project" value="TreeGrafter"/>
</dbReference>
<feature type="active site" description="Acyl-ester intermediate" evidence="2">
    <location>
        <position position="232"/>
    </location>
</feature>
<dbReference type="PANTHER" id="PTHR43372:SF4">
    <property type="entry name" value="FATTY-ACID AMIDE HYDROLASE 2"/>
    <property type="match status" value="1"/>
</dbReference>
<dbReference type="GO" id="GO:0016787">
    <property type="term" value="F:hydrolase activity"/>
    <property type="evidence" value="ECO:0007669"/>
    <property type="project" value="UniProtKB-KW"/>
</dbReference>
<evidence type="ECO:0000256" key="3">
    <source>
        <dbReference type="SAM" id="Phobius"/>
    </source>
</evidence>
<dbReference type="InterPro" id="IPR052739">
    <property type="entry name" value="FAAH2"/>
</dbReference>
<dbReference type="InterPro" id="IPR036928">
    <property type="entry name" value="AS_sf"/>
</dbReference>
<protein>
    <submittedName>
        <fullName evidence="6">Fatty-acid amide hydrolase 2</fullName>
    </submittedName>
</protein>
<evidence type="ECO:0000313" key="5">
    <source>
        <dbReference type="EMBL" id="MDE48785.1"/>
    </source>
</evidence>
<evidence type="ECO:0000256" key="2">
    <source>
        <dbReference type="PIRSR" id="PIRSR001221-1"/>
    </source>
</evidence>
<keyword evidence="6" id="KW-0378">Hydrolase</keyword>
<dbReference type="AlphaFoldDB" id="A0A6G1SJ97"/>
<name>A0A6G1SJ97_9ACAR</name>
<keyword evidence="3" id="KW-0812">Transmembrane</keyword>
<keyword evidence="3" id="KW-1133">Transmembrane helix</keyword>
<dbReference type="EMBL" id="GGYP01005209">
    <property type="protein sequence ID" value="MDE49980.1"/>
    <property type="molecule type" value="Transcribed_RNA"/>
</dbReference>